<dbReference type="InterPro" id="IPR020449">
    <property type="entry name" value="Tscrpt_reg_AraC-type_HTH"/>
</dbReference>
<comment type="caution">
    <text evidence="5">The sequence shown here is derived from an EMBL/GenBank/DDBJ whole genome shotgun (WGS) entry which is preliminary data.</text>
</comment>
<evidence type="ECO:0000256" key="3">
    <source>
        <dbReference type="ARBA" id="ARBA00023163"/>
    </source>
</evidence>
<feature type="domain" description="HTH araC/xylS-type" evidence="4">
    <location>
        <begin position="220"/>
        <end position="321"/>
    </location>
</feature>
<reference evidence="5 6" key="1">
    <citation type="submission" date="2019-10" db="EMBL/GenBank/DDBJ databases">
        <title>Whole genome shotgun sequence of Acrocarpospora pleiomorpha NBRC 16267.</title>
        <authorList>
            <person name="Ichikawa N."/>
            <person name="Kimura A."/>
            <person name="Kitahashi Y."/>
            <person name="Komaki H."/>
            <person name="Oguchi A."/>
        </authorList>
    </citation>
    <scope>NUCLEOTIDE SEQUENCE [LARGE SCALE GENOMIC DNA]</scope>
    <source>
        <strain evidence="5 6">NBRC 16267</strain>
    </source>
</reference>
<dbReference type="PROSITE" id="PS01124">
    <property type="entry name" value="HTH_ARAC_FAMILY_2"/>
    <property type="match status" value="1"/>
</dbReference>
<evidence type="ECO:0000313" key="6">
    <source>
        <dbReference type="Proteomes" id="UP000377595"/>
    </source>
</evidence>
<dbReference type="InterPro" id="IPR018060">
    <property type="entry name" value="HTH_AraC"/>
</dbReference>
<dbReference type="Gene3D" id="1.10.10.60">
    <property type="entry name" value="Homeodomain-like"/>
    <property type="match status" value="1"/>
</dbReference>
<dbReference type="Pfam" id="PF14525">
    <property type="entry name" value="AraC_binding_2"/>
    <property type="match status" value="1"/>
</dbReference>
<keyword evidence="1" id="KW-0805">Transcription regulation</keyword>
<dbReference type="SMART" id="SM00342">
    <property type="entry name" value="HTH_ARAC"/>
    <property type="match status" value="1"/>
</dbReference>
<organism evidence="5 6">
    <name type="scientific">Acrocarpospora pleiomorpha</name>
    <dbReference type="NCBI Taxonomy" id="90975"/>
    <lineage>
        <taxon>Bacteria</taxon>
        <taxon>Bacillati</taxon>
        <taxon>Actinomycetota</taxon>
        <taxon>Actinomycetes</taxon>
        <taxon>Streptosporangiales</taxon>
        <taxon>Streptosporangiaceae</taxon>
        <taxon>Acrocarpospora</taxon>
    </lineage>
</organism>
<keyword evidence="2" id="KW-0238">DNA-binding</keyword>
<dbReference type="Proteomes" id="UP000377595">
    <property type="component" value="Unassembled WGS sequence"/>
</dbReference>
<dbReference type="PANTHER" id="PTHR46796">
    <property type="entry name" value="HTH-TYPE TRANSCRIPTIONAL ACTIVATOR RHAS-RELATED"/>
    <property type="match status" value="1"/>
</dbReference>
<dbReference type="GO" id="GO:0003700">
    <property type="term" value="F:DNA-binding transcription factor activity"/>
    <property type="evidence" value="ECO:0007669"/>
    <property type="project" value="InterPro"/>
</dbReference>
<dbReference type="PRINTS" id="PR00032">
    <property type="entry name" value="HTHARAC"/>
</dbReference>
<dbReference type="SUPFAM" id="SSF46689">
    <property type="entry name" value="Homeodomain-like"/>
    <property type="match status" value="1"/>
</dbReference>
<dbReference type="InterPro" id="IPR009057">
    <property type="entry name" value="Homeodomain-like_sf"/>
</dbReference>
<protein>
    <submittedName>
        <fullName evidence="5">AraC family transcriptional regulator</fullName>
    </submittedName>
</protein>
<name>A0A5M3XUL2_9ACTN</name>
<dbReference type="AlphaFoldDB" id="A0A5M3XUL2"/>
<dbReference type="GO" id="GO:0043565">
    <property type="term" value="F:sequence-specific DNA binding"/>
    <property type="evidence" value="ECO:0007669"/>
    <property type="project" value="InterPro"/>
</dbReference>
<accession>A0A5M3XUL2</accession>
<dbReference type="PANTHER" id="PTHR46796:SF6">
    <property type="entry name" value="ARAC SUBFAMILY"/>
    <property type="match status" value="1"/>
</dbReference>
<dbReference type="EMBL" id="BLAF01000054">
    <property type="protein sequence ID" value="GES24590.1"/>
    <property type="molecule type" value="Genomic_DNA"/>
</dbReference>
<evidence type="ECO:0000313" key="5">
    <source>
        <dbReference type="EMBL" id="GES24590.1"/>
    </source>
</evidence>
<evidence type="ECO:0000256" key="2">
    <source>
        <dbReference type="ARBA" id="ARBA00023125"/>
    </source>
</evidence>
<evidence type="ECO:0000259" key="4">
    <source>
        <dbReference type="PROSITE" id="PS01124"/>
    </source>
</evidence>
<gene>
    <name evidence="5" type="ORF">Aple_074890</name>
</gene>
<proteinExistence type="predicted"/>
<keyword evidence="3" id="KW-0804">Transcription</keyword>
<dbReference type="InterPro" id="IPR050204">
    <property type="entry name" value="AraC_XylS_family_regulators"/>
</dbReference>
<dbReference type="Pfam" id="PF12833">
    <property type="entry name" value="HTH_18"/>
    <property type="match status" value="1"/>
</dbReference>
<dbReference type="InterPro" id="IPR035418">
    <property type="entry name" value="AraC-bd_2"/>
</dbReference>
<keyword evidence="6" id="KW-1185">Reference proteome</keyword>
<sequence>MGSQAVCMPYLADTENVLSGERRDYWRHVVSHAFVPLEASFPREDAGFDGRLRGATLGALGVYDVDTGAHAAHRTAKLTTAAPAECYKIGLVVNGRGLLGQDGRQAVLNPGEFAVYDTDRPYTLTFEDPSRLLVLIFPRTMLGLPQDRIAQITATPISGDSGLGALVGPFLLQIGTLLEEVETHGGARLAGNVIDLVATTLAGRLDLTADPGSTRNALFLRITSYIEARLGDPGLGPAEIAVAHHISTRYLHKLFRAEGTTVLAWIRERRLDRCGRDLRDPLQSFRPVSAIAVKWGYTDASHFSRIFKAAFGLSPREYRHGQALCARGQDEASPLPRP</sequence>
<evidence type="ECO:0000256" key="1">
    <source>
        <dbReference type="ARBA" id="ARBA00023015"/>
    </source>
</evidence>